<comment type="caution">
    <text evidence="2">The sequence shown here is derived from an EMBL/GenBank/DDBJ whole genome shotgun (WGS) entry which is preliminary data.</text>
</comment>
<evidence type="ECO:0000313" key="2">
    <source>
        <dbReference type="EMBL" id="MBG9388910.1"/>
    </source>
</evidence>
<dbReference type="PROSITE" id="PS51724">
    <property type="entry name" value="SPOR"/>
    <property type="match status" value="1"/>
</dbReference>
<sequence>MLRLVVLALLLANAGYYAWSQNLLAPWGIAPAQQSEPHRVEQQLRPQAIRLVASDEAKRIEASTLARAPECLQAGLFDDTQTASLKLAMDGWPAGSWAFEGGVEPPRWIVYMGKYPSAENVSRKKAELRQLGISFESLINPSLEPGLSLGGYPTEAAAKQQLEALASRGVRTAKVVLEREEVRGQVLRLPAVDDSLRPRLDDLKTALGSRTLRACR</sequence>
<dbReference type="Proteomes" id="UP000651050">
    <property type="component" value="Unassembled WGS sequence"/>
</dbReference>
<name>A0A931MI66_9BURK</name>
<accession>A0A931MI66</accession>
<keyword evidence="3" id="KW-1185">Reference proteome</keyword>
<dbReference type="InterPro" id="IPR036680">
    <property type="entry name" value="SPOR-like_sf"/>
</dbReference>
<reference evidence="2" key="1">
    <citation type="submission" date="2020-11" db="EMBL/GenBank/DDBJ databases">
        <title>Bacterial whole genome sequence for Caenimonas sp. DR4.4.</title>
        <authorList>
            <person name="Le V."/>
            <person name="Ko S.-R."/>
            <person name="Ahn C.-Y."/>
            <person name="Oh H.-M."/>
        </authorList>
    </citation>
    <scope>NUCLEOTIDE SEQUENCE</scope>
    <source>
        <strain evidence="2">DR4.4</strain>
    </source>
</reference>
<organism evidence="2 3">
    <name type="scientific">Caenimonas aquaedulcis</name>
    <dbReference type="NCBI Taxonomy" id="2793270"/>
    <lineage>
        <taxon>Bacteria</taxon>
        <taxon>Pseudomonadati</taxon>
        <taxon>Pseudomonadota</taxon>
        <taxon>Betaproteobacteria</taxon>
        <taxon>Burkholderiales</taxon>
        <taxon>Comamonadaceae</taxon>
        <taxon>Caenimonas</taxon>
    </lineage>
</organism>
<feature type="domain" description="SPOR" evidence="1">
    <location>
        <begin position="102"/>
        <end position="178"/>
    </location>
</feature>
<evidence type="ECO:0000259" key="1">
    <source>
        <dbReference type="PROSITE" id="PS51724"/>
    </source>
</evidence>
<dbReference type="SUPFAM" id="SSF110997">
    <property type="entry name" value="Sporulation related repeat"/>
    <property type="match status" value="1"/>
</dbReference>
<proteinExistence type="predicted"/>
<dbReference type="GO" id="GO:0042834">
    <property type="term" value="F:peptidoglycan binding"/>
    <property type="evidence" value="ECO:0007669"/>
    <property type="project" value="InterPro"/>
</dbReference>
<dbReference type="EMBL" id="JADWYS010000001">
    <property type="protein sequence ID" value="MBG9388910.1"/>
    <property type="molecule type" value="Genomic_DNA"/>
</dbReference>
<protein>
    <submittedName>
        <fullName evidence="2">SPOR domain-containing protein</fullName>
    </submittedName>
</protein>
<dbReference type="RefSeq" id="WP_196986734.1">
    <property type="nucleotide sequence ID" value="NZ_JADWYS010000001.1"/>
</dbReference>
<gene>
    <name evidence="2" type="ORF">I5803_12825</name>
</gene>
<dbReference type="InterPro" id="IPR007730">
    <property type="entry name" value="SPOR-like_dom"/>
</dbReference>
<evidence type="ECO:0000313" key="3">
    <source>
        <dbReference type="Proteomes" id="UP000651050"/>
    </source>
</evidence>
<dbReference type="Pfam" id="PF05036">
    <property type="entry name" value="SPOR"/>
    <property type="match status" value="1"/>
</dbReference>
<dbReference type="AlphaFoldDB" id="A0A931MI66"/>